<dbReference type="Pfam" id="PF00931">
    <property type="entry name" value="NB-ARC"/>
    <property type="match status" value="1"/>
</dbReference>
<feature type="domain" description="NB-ARC" evidence="1">
    <location>
        <begin position="1"/>
        <end position="116"/>
    </location>
</feature>
<dbReference type="OrthoDB" id="1305721at2759"/>
<evidence type="ECO:0000313" key="2">
    <source>
        <dbReference type="EMBL" id="KAG5592853.1"/>
    </source>
</evidence>
<organism evidence="2 3">
    <name type="scientific">Solanum commersonii</name>
    <name type="common">Commerson's wild potato</name>
    <name type="synonym">Commerson's nightshade</name>
    <dbReference type="NCBI Taxonomy" id="4109"/>
    <lineage>
        <taxon>Eukaryota</taxon>
        <taxon>Viridiplantae</taxon>
        <taxon>Streptophyta</taxon>
        <taxon>Embryophyta</taxon>
        <taxon>Tracheophyta</taxon>
        <taxon>Spermatophyta</taxon>
        <taxon>Magnoliopsida</taxon>
        <taxon>eudicotyledons</taxon>
        <taxon>Gunneridae</taxon>
        <taxon>Pentapetalae</taxon>
        <taxon>asterids</taxon>
        <taxon>lamiids</taxon>
        <taxon>Solanales</taxon>
        <taxon>Solanaceae</taxon>
        <taxon>Solanoideae</taxon>
        <taxon>Solaneae</taxon>
        <taxon>Solanum</taxon>
    </lineage>
</organism>
<dbReference type="InterPro" id="IPR027417">
    <property type="entry name" value="P-loop_NTPase"/>
</dbReference>
<dbReference type="GO" id="GO:0043531">
    <property type="term" value="F:ADP binding"/>
    <property type="evidence" value="ECO:0007669"/>
    <property type="project" value="InterPro"/>
</dbReference>
<dbReference type="AlphaFoldDB" id="A0A9J5XY90"/>
<dbReference type="EMBL" id="JACXVP010000008">
    <property type="protein sequence ID" value="KAG5592853.1"/>
    <property type="molecule type" value="Genomic_DNA"/>
</dbReference>
<name>A0A9J5XY90_SOLCO</name>
<dbReference type="InterPro" id="IPR032675">
    <property type="entry name" value="LRR_dom_sf"/>
</dbReference>
<comment type="caution">
    <text evidence="2">The sequence shown here is derived from an EMBL/GenBank/DDBJ whole genome shotgun (WGS) entry which is preliminary data.</text>
</comment>
<evidence type="ECO:0000259" key="1">
    <source>
        <dbReference type="Pfam" id="PF00931"/>
    </source>
</evidence>
<dbReference type="Gene3D" id="3.40.50.300">
    <property type="entry name" value="P-loop containing nucleotide triphosphate hydrolases"/>
    <property type="match status" value="1"/>
</dbReference>
<dbReference type="SUPFAM" id="SSF52047">
    <property type="entry name" value="RNI-like"/>
    <property type="match status" value="1"/>
</dbReference>
<reference evidence="2 3" key="1">
    <citation type="submission" date="2020-09" db="EMBL/GenBank/DDBJ databases">
        <title>De no assembly of potato wild relative species, Solanum commersonii.</title>
        <authorList>
            <person name="Cho K."/>
        </authorList>
    </citation>
    <scope>NUCLEOTIDE SEQUENCE [LARGE SCALE GENOMIC DNA]</scope>
    <source>
        <strain evidence="2">LZ3.2</strain>
        <tissue evidence="2">Leaf</tissue>
    </source>
</reference>
<dbReference type="Gene3D" id="3.80.10.10">
    <property type="entry name" value="Ribonuclease Inhibitor"/>
    <property type="match status" value="1"/>
</dbReference>
<dbReference type="SUPFAM" id="SSF52540">
    <property type="entry name" value="P-loop containing nucleoside triphosphate hydrolases"/>
    <property type="match status" value="1"/>
</dbReference>
<dbReference type="PANTHER" id="PTHR15140:SF46">
    <property type="entry name" value="NRC1"/>
    <property type="match status" value="1"/>
</dbReference>
<accession>A0A9J5XY90</accession>
<keyword evidence="3" id="KW-1185">Reference proteome</keyword>
<protein>
    <recommendedName>
        <fullName evidence="1">NB-ARC domain-containing protein</fullName>
    </recommendedName>
</protein>
<dbReference type="Proteomes" id="UP000824120">
    <property type="component" value="Chromosome 8"/>
</dbReference>
<dbReference type="PANTHER" id="PTHR15140">
    <property type="entry name" value="TUBULIN-SPECIFIC CHAPERONE E"/>
    <property type="match status" value="1"/>
</dbReference>
<dbReference type="InterPro" id="IPR002182">
    <property type="entry name" value="NB-ARC"/>
</dbReference>
<evidence type="ECO:0000313" key="3">
    <source>
        <dbReference type="Proteomes" id="UP000824120"/>
    </source>
</evidence>
<sequence>MGGIGKTTLARKVYHHLTIRYHFDILSWVTISQEFRVRNVLLEALHCISKQTVSVRKDYNYMDDSELADLVQKGRRYLVVVDDIWSTDVWDRIRGIFPNYNNGSRILLTTRETEVAIGYPNFDITLPRKIWMMKNLRYIRLGGATYLPSPRTESLVTGMPNLEELSGICFTSCTNEVFTSIPNLKRLIIHLPFFSFKHFPHSLTDMSSLRKLEAFKFYCWLDSSCMSISIKSLSRCKHFLWENISSTLKMLPNLEELRLNDCRADDDVWRLSDEDNFTSLKLLVLSTLNLEHWEASSDNFPNLKRLVLKNCDQLQEIPTDFGEICTFTAAEDSAREIEQEQEDMGNDFLKGIEAYFEVPFNAVFQMQNLLVYILKSKIIIPKIPSHASLMTHNQKIELDSIRKERNRLKKILKEIGGIEIHKPNIGSNLNDMTFFENSNLEEKVSNLELEHHIECSNLKNLDDNKLKWELKGFQLIS</sequence>
<proteinExistence type="predicted"/>
<gene>
    <name evidence="2" type="ORF">H5410_043367</name>
</gene>